<sequence length="154" mass="16975">MLKKLLSVCLTMSFMVVANAEAEEIGSVSTVFKMLGPNHKIVIEAFDDPEVDGVSCWLSRPKTGGIKGGLGLAEDPSDGAIACRQIGPIVIKDKLKDGEQVFNKRTSLVFKSMQVVRFFDEKRNTLIYLVYSDKIIEGSPKNSISVVPVQPWRD</sequence>
<evidence type="ECO:0000313" key="2">
    <source>
        <dbReference type="EMBL" id="MBB1488045.1"/>
    </source>
</evidence>
<evidence type="ECO:0000313" key="3">
    <source>
        <dbReference type="Proteomes" id="UP000565262"/>
    </source>
</evidence>
<comment type="caution">
    <text evidence="2">The sequence shown here is derived from an EMBL/GenBank/DDBJ whole genome shotgun (WGS) entry which is preliminary data.</text>
</comment>
<protein>
    <submittedName>
        <fullName evidence="2">CreA family protein</fullName>
    </submittedName>
</protein>
<dbReference type="AlphaFoldDB" id="A0A839IRU3"/>
<evidence type="ECO:0000256" key="1">
    <source>
        <dbReference type="SAM" id="SignalP"/>
    </source>
</evidence>
<dbReference type="Proteomes" id="UP000565262">
    <property type="component" value="Unassembled WGS sequence"/>
</dbReference>
<feature type="chain" id="PRO_5032999884" evidence="1">
    <location>
        <begin position="21"/>
        <end position="154"/>
    </location>
</feature>
<accession>A0A839IRU3</accession>
<organism evidence="2 3">
    <name type="scientific">Oceanospirillum sediminis</name>
    <dbReference type="NCBI Taxonomy" id="2760088"/>
    <lineage>
        <taxon>Bacteria</taxon>
        <taxon>Pseudomonadati</taxon>
        <taxon>Pseudomonadota</taxon>
        <taxon>Gammaproteobacteria</taxon>
        <taxon>Oceanospirillales</taxon>
        <taxon>Oceanospirillaceae</taxon>
        <taxon>Oceanospirillum</taxon>
    </lineage>
</organism>
<gene>
    <name evidence="2" type="ORF">H4O21_15675</name>
</gene>
<keyword evidence="1" id="KW-0732">Signal</keyword>
<name>A0A839IRU3_9GAMM</name>
<dbReference type="PANTHER" id="PTHR37952">
    <property type="match status" value="1"/>
</dbReference>
<dbReference type="InterPro" id="IPR010292">
    <property type="entry name" value="Uncharacterised_CreA"/>
</dbReference>
<dbReference type="EMBL" id="JACJFM010000022">
    <property type="protein sequence ID" value="MBB1488045.1"/>
    <property type="molecule type" value="Genomic_DNA"/>
</dbReference>
<reference evidence="2 3" key="1">
    <citation type="submission" date="2020-08" db="EMBL/GenBank/DDBJ databases">
        <title>Oceanospirillum sp. nov. isolated from marine sediment.</title>
        <authorList>
            <person name="Ji X."/>
        </authorList>
    </citation>
    <scope>NUCLEOTIDE SEQUENCE [LARGE SCALE GENOMIC DNA]</scope>
    <source>
        <strain evidence="2 3">D5</strain>
    </source>
</reference>
<dbReference type="GO" id="GO:0005829">
    <property type="term" value="C:cytosol"/>
    <property type="evidence" value="ECO:0007669"/>
    <property type="project" value="TreeGrafter"/>
</dbReference>
<dbReference type="Pfam" id="PF05981">
    <property type="entry name" value="CreA"/>
    <property type="match status" value="1"/>
</dbReference>
<proteinExistence type="predicted"/>
<dbReference type="PANTHER" id="PTHR37952:SF2">
    <property type="entry name" value="PROTEIN CREA"/>
    <property type="match status" value="1"/>
</dbReference>
<keyword evidence="3" id="KW-1185">Reference proteome</keyword>
<feature type="signal peptide" evidence="1">
    <location>
        <begin position="1"/>
        <end position="20"/>
    </location>
</feature>
<dbReference type="PIRSF" id="PIRSF003174">
    <property type="entry name" value="CreA"/>
    <property type="match status" value="1"/>
</dbReference>